<dbReference type="EMBL" id="VNHS01000011">
    <property type="protein sequence ID" value="TYP70655.1"/>
    <property type="molecule type" value="Genomic_DNA"/>
</dbReference>
<keyword evidence="3" id="KW-1185">Reference proteome</keyword>
<accession>A0A5S5BU07</accession>
<proteinExistence type="predicted"/>
<evidence type="ECO:0000313" key="3">
    <source>
        <dbReference type="Proteomes" id="UP000323257"/>
    </source>
</evidence>
<name>A0A5S5BU07_9BACL</name>
<protein>
    <submittedName>
        <fullName evidence="2">Uncharacterized protein</fullName>
    </submittedName>
</protein>
<reference evidence="2 3" key="1">
    <citation type="submission" date="2019-07" db="EMBL/GenBank/DDBJ databases">
        <title>Genomic Encyclopedia of Type Strains, Phase III (KMG-III): the genomes of soil and plant-associated and newly described type strains.</title>
        <authorList>
            <person name="Whitman W."/>
        </authorList>
    </citation>
    <scope>NUCLEOTIDE SEQUENCE [LARGE SCALE GENOMIC DNA]</scope>
    <source>
        <strain evidence="2 3">BL24</strain>
    </source>
</reference>
<sequence length="142" mass="15850">MWAAWIVVLLILSGCLANKTNAASRNDNMTGMSTDNISFDRVVEALNEEGVELLPFGIARESADHETMSPADPSFTGDRELELHQVKPNRFTVGRPEVDQNNVEELYIYIYDSAQSREKGQLELTQAAPSNGSPRCSRTRIY</sequence>
<gene>
    <name evidence="2" type="ORF">BCM02_111161</name>
</gene>
<dbReference type="Proteomes" id="UP000323257">
    <property type="component" value="Unassembled WGS sequence"/>
</dbReference>
<dbReference type="AlphaFoldDB" id="A0A5S5BU07"/>
<feature type="chain" id="PRO_5024426215" evidence="1">
    <location>
        <begin position="23"/>
        <end position="142"/>
    </location>
</feature>
<evidence type="ECO:0000313" key="2">
    <source>
        <dbReference type="EMBL" id="TYP70655.1"/>
    </source>
</evidence>
<evidence type="ECO:0000256" key="1">
    <source>
        <dbReference type="SAM" id="SignalP"/>
    </source>
</evidence>
<feature type="signal peptide" evidence="1">
    <location>
        <begin position="1"/>
        <end position="22"/>
    </location>
</feature>
<keyword evidence="1" id="KW-0732">Signal</keyword>
<organism evidence="2 3">
    <name type="scientific">Paenibacillus methanolicus</name>
    <dbReference type="NCBI Taxonomy" id="582686"/>
    <lineage>
        <taxon>Bacteria</taxon>
        <taxon>Bacillati</taxon>
        <taxon>Bacillota</taxon>
        <taxon>Bacilli</taxon>
        <taxon>Bacillales</taxon>
        <taxon>Paenibacillaceae</taxon>
        <taxon>Paenibacillus</taxon>
    </lineage>
</organism>
<comment type="caution">
    <text evidence="2">The sequence shown here is derived from an EMBL/GenBank/DDBJ whole genome shotgun (WGS) entry which is preliminary data.</text>
</comment>